<sequence>MSACASRAIWSGSPPREIYWTICHRGGKAHLAGLAVVWSRALVCILAPVGYRQTAPMSVLVFCGLRGLTLKPLPCTMMANDVMLEWFRHRLWDASERRQVVMSGLRCDKCCSSDRISGIENVPEDMRPFVRGEVVITMNPLGICGECYAVLCGKCADHGKCSVCDAPYPLLGACPSTAPDDPAKRAKWRKVRDMQFGGIGRPDDSEKKWWHFWK</sequence>
<dbReference type="Proteomes" id="UP001238163">
    <property type="component" value="Unassembled WGS sequence"/>
</dbReference>
<organism evidence="1 2">
    <name type="scientific">Oligosphaera ethanolica</name>
    <dbReference type="NCBI Taxonomy" id="760260"/>
    <lineage>
        <taxon>Bacteria</taxon>
        <taxon>Pseudomonadati</taxon>
        <taxon>Lentisphaerota</taxon>
        <taxon>Oligosphaeria</taxon>
        <taxon>Oligosphaerales</taxon>
        <taxon>Oligosphaeraceae</taxon>
        <taxon>Oligosphaera</taxon>
    </lineage>
</organism>
<reference evidence="1" key="1">
    <citation type="submission" date="2023-07" db="EMBL/GenBank/DDBJ databases">
        <title>Genomic Encyclopedia of Type Strains, Phase IV (KMG-IV): sequencing the most valuable type-strain genomes for metagenomic binning, comparative biology and taxonomic classification.</title>
        <authorList>
            <person name="Goeker M."/>
        </authorList>
    </citation>
    <scope>NUCLEOTIDE SEQUENCE</scope>
    <source>
        <strain evidence="1">DSM 24202</strain>
    </source>
</reference>
<name>A0AAE3VHD0_9BACT</name>
<keyword evidence="2" id="KW-1185">Reference proteome</keyword>
<gene>
    <name evidence="1" type="ORF">J3R75_002630</name>
</gene>
<dbReference type="AlphaFoldDB" id="A0AAE3VHD0"/>
<evidence type="ECO:0000313" key="1">
    <source>
        <dbReference type="EMBL" id="MDQ0290523.1"/>
    </source>
</evidence>
<proteinExistence type="predicted"/>
<evidence type="ECO:0000313" key="2">
    <source>
        <dbReference type="Proteomes" id="UP001238163"/>
    </source>
</evidence>
<protein>
    <submittedName>
        <fullName evidence="1">Uncharacterized protein</fullName>
    </submittedName>
</protein>
<accession>A0AAE3VHD0</accession>
<dbReference type="EMBL" id="JAUSVL010000001">
    <property type="protein sequence ID" value="MDQ0290523.1"/>
    <property type="molecule type" value="Genomic_DNA"/>
</dbReference>
<comment type="caution">
    <text evidence="1">The sequence shown here is derived from an EMBL/GenBank/DDBJ whole genome shotgun (WGS) entry which is preliminary data.</text>
</comment>